<dbReference type="InterPro" id="IPR015020">
    <property type="entry name" value="Rv2525c-like_Glyco_Hydro-like"/>
</dbReference>
<dbReference type="RefSeq" id="WP_101438864.1">
    <property type="nucleotide sequence ID" value="NZ_PJMY01000003.1"/>
</dbReference>
<dbReference type="Pfam" id="PF08924">
    <property type="entry name" value="Rv2525c_GlyHyd-like"/>
    <property type="match status" value="1"/>
</dbReference>
<protein>
    <submittedName>
        <fullName evidence="2">Uncharacterized protein DUF1906</fullName>
    </submittedName>
</protein>
<organism evidence="2 3">
    <name type="scientific">Amycolatopsis echigonensis</name>
    <dbReference type="NCBI Taxonomy" id="2576905"/>
    <lineage>
        <taxon>Bacteria</taxon>
        <taxon>Bacillati</taxon>
        <taxon>Actinomycetota</taxon>
        <taxon>Actinomycetes</taxon>
        <taxon>Pseudonocardiales</taxon>
        <taxon>Pseudonocardiaceae</taxon>
        <taxon>Amycolatopsis</taxon>
    </lineage>
</organism>
<dbReference type="InterPro" id="IPR017853">
    <property type="entry name" value="GH"/>
</dbReference>
<gene>
    <name evidence="2" type="ORF">ATK30_6866</name>
</gene>
<comment type="caution">
    <text evidence="2">The sequence shown here is derived from an EMBL/GenBank/DDBJ whole genome shotgun (WGS) entry which is preliminary data.</text>
</comment>
<feature type="domain" description="Rv2525c-like glycoside hydrolase-like" evidence="1">
    <location>
        <begin position="18"/>
        <end position="170"/>
    </location>
</feature>
<evidence type="ECO:0000259" key="1">
    <source>
        <dbReference type="Pfam" id="PF08924"/>
    </source>
</evidence>
<dbReference type="OrthoDB" id="4369457at2"/>
<evidence type="ECO:0000313" key="2">
    <source>
        <dbReference type="EMBL" id="PKV95933.1"/>
    </source>
</evidence>
<dbReference type="AlphaFoldDB" id="A0A2N3WQ25"/>
<keyword evidence="3" id="KW-1185">Reference proteome</keyword>
<accession>A0A2N3WQ25</accession>
<reference evidence="2 3" key="1">
    <citation type="submission" date="2017-12" db="EMBL/GenBank/DDBJ databases">
        <title>Sequencing the genomes of 1000 Actinobacteria strains.</title>
        <authorList>
            <person name="Klenk H.-P."/>
        </authorList>
    </citation>
    <scope>NUCLEOTIDE SEQUENCE [LARGE SCALE GENOMIC DNA]</scope>
    <source>
        <strain evidence="2 3">DSM 45165</strain>
    </source>
</reference>
<proteinExistence type="predicted"/>
<sequence>MQSIARWADFSAGWPGAAALKAAGYTGAICYVGLGSGTKRLTAAHYQDCVANGLQVLLVAEYDTHDAEHGYATGHANAQLALDDARALGIPDTVGIACVADEHLTPDQIPTAVEYARGFHDVLGLARTGAYGFGEFVDAVHAAGLASWWWRCGSTPDEPWMTFWQRNDGTTVVGGVQVDIDEQYQPIQEDTVSFTDIIGTRKDGTPITAGDALANLYLGAYYGGGDAGAGAVYPVVNALNAKLDALTAAVAKLATSPDVTPDQLKQWLDDAVAQHVQITGTVQVGPAPSAPAVA</sequence>
<dbReference type="Gene3D" id="3.20.20.80">
    <property type="entry name" value="Glycosidases"/>
    <property type="match status" value="1"/>
</dbReference>
<dbReference type="SUPFAM" id="SSF51445">
    <property type="entry name" value="(Trans)glycosidases"/>
    <property type="match status" value="1"/>
</dbReference>
<name>A0A2N3WQ25_9PSEU</name>
<dbReference type="Proteomes" id="UP000233750">
    <property type="component" value="Unassembled WGS sequence"/>
</dbReference>
<evidence type="ECO:0000313" key="3">
    <source>
        <dbReference type="Proteomes" id="UP000233750"/>
    </source>
</evidence>
<dbReference type="EMBL" id="PJMY01000003">
    <property type="protein sequence ID" value="PKV95933.1"/>
    <property type="molecule type" value="Genomic_DNA"/>
</dbReference>